<dbReference type="SUPFAM" id="SSF48452">
    <property type="entry name" value="TPR-like"/>
    <property type="match status" value="1"/>
</dbReference>
<dbReference type="InterPro" id="IPR036514">
    <property type="entry name" value="SGNH_hydro_sf"/>
</dbReference>
<keyword evidence="3" id="KW-1185">Reference proteome</keyword>
<gene>
    <name evidence="2" type="ORF">Mucpa_4806</name>
</gene>
<accession>H1Y373</accession>
<dbReference type="PANTHER" id="PTHR30383">
    <property type="entry name" value="THIOESTERASE 1/PROTEASE 1/LYSOPHOSPHOLIPASE L1"/>
    <property type="match status" value="1"/>
</dbReference>
<organism evidence="2 3">
    <name type="scientific">Mucilaginibacter paludis DSM 18603</name>
    <dbReference type="NCBI Taxonomy" id="714943"/>
    <lineage>
        <taxon>Bacteria</taxon>
        <taxon>Pseudomonadati</taxon>
        <taxon>Bacteroidota</taxon>
        <taxon>Sphingobacteriia</taxon>
        <taxon>Sphingobacteriales</taxon>
        <taxon>Sphingobacteriaceae</taxon>
        <taxon>Mucilaginibacter</taxon>
    </lineage>
</organism>
<dbReference type="HOGENOM" id="CLU_430706_0_0_10"/>
<feature type="transmembrane region" description="Helical" evidence="1">
    <location>
        <begin position="12"/>
        <end position="33"/>
    </location>
</feature>
<evidence type="ECO:0000313" key="2">
    <source>
        <dbReference type="EMBL" id="EHQ28891.1"/>
    </source>
</evidence>
<dbReference type="InterPro" id="IPR051532">
    <property type="entry name" value="Ester_Hydrolysis_Enzymes"/>
</dbReference>
<dbReference type="RefSeq" id="WP_008509850.1">
    <property type="nucleotide sequence ID" value="NZ_CM001403.1"/>
</dbReference>
<protein>
    <submittedName>
        <fullName evidence="2">Uncharacterized protein</fullName>
    </submittedName>
</protein>
<keyword evidence="1" id="KW-0472">Membrane</keyword>
<keyword evidence="1" id="KW-1133">Transmembrane helix</keyword>
<dbReference type="eggNOG" id="COG4783">
    <property type="taxonomic scope" value="Bacteria"/>
</dbReference>
<dbReference type="PANTHER" id="PTHR30383:SF5">
    <property type="entry name" value="SGNH HYDROLASE-TYPE ESTERASE DOMAIN-CONTAINING PROTEIN"/>
    <property type="match status" value="1"/>
</dbReference>
<sequence>MKEIPLSKNKLKWFKILAMITPVVILILFELTLRFAGYGHNTDLFIRYPDDPSYWVMNKYASARYFSDTVNATKGNIEAFKVNKTANTVRLFVLGESTTAGYPYGHNGSFHRWLYYRLMNTYPGIHFEVINLSLTAVNSYTVLDFGKQLVDYKADAVLIYTGHNEYYGALGVGSTSHIANNRTLVRLVLQLRRSRIVQLIESCLRNLKSGTKTSVNQRENLMKRMAASQQIRYGSEEYNTGITQFQTNMDELCQVLQHRSIPVFLSTLVSNEKDQPPFISGGERANARAEFKKADLLYASGNYGLAKQLFVKAKELDLLRFRAPDTLNRLITALAAKYKNVHLVDARKIFEAHSPHQVLGAETLLEHVHPNLYGYALLSEAFYQSIHQSKLIKATIGQEMSFKDLLRRMPVTRMDSLYGAYTIMMLKSGWPFNEPIPVDYKRGNSLDEQLAGALAVNRISWTDAINQLFQQSMKSKDYKTALKAVEAALLESPQNITYKIYAARLSFDLGNFTDAVFYFKTAFDQQPSFENIRNMYLVYLKTDQPEKSIPYIEVGIRLHPRDLSLSVMLATVKDIVKAKTRLALSPKDASLKERISLDYQVISIDDVAGKYRTILLK</sequence>
<dbReference type="GO" id="GO:0004622">
    <property type="term" value="F:phosphatidylcholine lysophospholipase activity"/>
    <property type="evidence" value="ECO:0007669"/>
    <property type="project" value="TreeGrafter"/>
</dbReference>
<keyword evidence="1" id="KW-0812">Transmembrane</keyword>
<evidence type="ECO:0000313" key="3">
    <source>
        <dbReference type="Proteomes" id="UP000002774"/>
    </source>
</evidence>
<proteinExistence type="predicted"/>
<dbReference type="Proteomes" id="UP000002774">
    <property type="component" value="Chromosome"/>
</dbReference>
<dbReference type="EMBL" id="CM001403">
    <property type="protein sequence ID" value="EHQ28891.1"/>
    <property type="molecule type" value="Genomic_DNA"/>
</dbReference>
<dbReference type="InterPro" id="IPR011990">
    <property type="entry name" value="TPR-like_helical_dom_sf"/>
</dbReference>
<evidence type="ECO:0000256" key="1">
    <source>
        <dbReference type="SAM" id="Phobius"/>
    </source>
</evidence>
<dbReference type="SUPFAM" id="SSF52266">
    <property type="entry name" value="SGNH hydrolase"/>
    <property type="match status" value="1"/>
</dbReference>
<dbReference type="AlphaFoldDB" id="H1Y373"/>
<dbReference type="Gene3D" id="3.40.50.1110">
    <property type="entry name" value="SGNH hydrolase"/>
    <property type="match status" value="1"/>
</dbReference>
<dbReference type="Gene3D" id="1.25.40.10">
    <property type="entry name" value="Tetratricopeptide repeat domain"/>
    <property type="match status" value="1"/>
</dbReference>
<reference evidence="2" key="1">
    <citation type="submission" date="2011-09" db="EMBL/GenBank/DDBJ databases">
        <title>The permanent draft genome of Mucilaginibacter paludis DSM 18603.</title>
        <authorList>
            <consortium name="US DOE Joint Genome Institute (JGI-PGF)"/>
            <person name="Lucas S."/>
            <person name="Han J."/>
            <person name="Lapidus A."/>
            <person name="Bruce D."/>
            <person name="Goodwin L."/>
            <person name="Pitluck S."/>
            <person name="Peters L."/>
            <person name="Kyrpides N."/>
            <person name="Mavromatis K."/>
            <person name="Ivanova N."/>
            <person name="Mikhailova N."/>
            <person name="Held B."/>
            <person name="Detter J.C."/>
            <person name="Tapia R."/>
            <person name="Han C."/>
            <person name="Land M."/>
            <person name="Hauser L."/>
            <person name="Markowitz V."/>
            <person name="Cheng J.-F."/>
            <person name="Hugenholtz P."/>
            <person name="Woyke T."/>
            <person name="Wu D."/>
            <person name="Tindall B."/>
            <person name="Brambilla E."/>
            <person name="Klenk H.-P."/>
            <person name="Eisen J.A."/>
        </authorList>
    </citation>
    <scope>NUCLEOTIDE SEQUENCE [LARGE SCALE GENOMIC DNA]</scope>
    <source>
        <strain evidence="2">DSM 18603</strain>
    </source>
</reference>
<dbReference type="eggNOG" id="COG2755">
    <property type="taxonomic scope" value="Bacteria"/>
</dbReference>
<name>H1Y373_9SPHI</name>
<dbReference type="STRING" id="714943.Mucpa_4806"/>